<dbReference type="GO" id="GO:0005829">
    <property type="term" value="C:cytosol"/>
    <property type="evidence" value="ECO:0007669"/>
    <property type="project" value="TreeGrafter"/>
</dbReference>
<dbReference type="AlphaFoldDB" id="A0A7V2ZK09"/>
<dbReference type="SUPFAM" id="SSF53448">
    <property type="entry name" value="Nucleotide-diphospho-sugar transferases"/>
    <property type="match status" value="1"/>
</dbReference>
<name>A0A7V2ZK09_9BACT</name>
<dbReference type="InterPro" id="IPR003329">
    <property type="entry name" value="Cytidylyl_trans"/>
</dbReference>
<dbReference type="CDD" id="cd02518">
    <property type="entry name" value="GT2_SpsF"/>
    <property type="match status" value="1"/>
</dbReference>
<comment type="caution">
    <text evidence="1">The sequence shown here is derived from an EMBL/GenBank/DDBJ whole genome shotgun (WGS) entry which is preliminary data.</text>
</comment>
<organism evidence="1">
    <name type="scientific">Ignavibacterium album</name>
    <dbReference type="NCBI Taxonomy" id="591197"/>
    <lineage>
        <taxon>Bacteria</taxon>
        <taxon>Pseudomonadati</taxon>
        <taxon>Ignavibacteriota</taxon>
        <taxon>Ignavibacteria</taxon>
        <taxon>Ignavibacteriales</taxon>
        <taxon>Ignavibacteriaceae</taxon>
        <taxon>Ignavibacterium</taxon>
    </lineage>
</organism>
<gene>
    <name evidence="1" type="ORF">ENS31_07400</name>
</gene>
<dbReference type="Gene3D" id="3.90.550.10">
    <property type="entry name" value="Spore Coat Polysaccharide Biosynthesis Protein SpsA, Chain A"/>
    <property type="match status" value="1"/>
</dbReference>
<keyword evidence="1" id="KW-0548">Nucleotidyltransferase</keyword>
<dbReference type="EMBL" id="DSUJ01000008">
    <property type="protein sequence ID" value="HFI91345.1"/>
    <property type="molecule type" value="Genomic_DNA"/>
</dbReference>
<dbReference type="Pfam" id="PF02348">
    <property type="entry name" value="CTP_transf_3"/>
    <property type="match status" value="1"/>
</dbReference>
<accession>A0A7V2ZK09</accession>
<sequence length="265" mass="30981">MKIVTVIQARTGSSRLPNKVLMPLAGKSLLERMIERVSYSELKGNIVVATTLEESDNIIEEICAKNNFHLYRGSTEDLLDRHYQAAKMFNADAVVKIPSDCPLIDFRIIDKVIDIFIKNSDKYDFVSNLHPATYPDGNDVEIMHYSVLETAWKNATRKLEREHTTPYIWENPDKFRIGNVEWETGLNYSMSYRFTIDYPEDYEFIKKVYDELYHKNPKFGLSEILSLLEEKPEIKKINEKYNGVNWYRNHLNELKTITADQTKII</sequence>
<evidence type="ECO:0000313" key="1">
    <source>
        <dbReference type="EMBL" id="HFI91345.1"/>
    </source>
</evidence>
<dbReference type="InterPro" id="IPR029044">
    <property type="entry name" value="Nucleotide-diphossugar_trans"/>
</dbReference>
<dbReference type="GO" id="GO:0016779">
    <property type="term" value="F:nucleotidyltransferase activity"/>
    <property type="evidence" value="ECO:0007669"/>
    <property type="project" value="UniProtKB-KW"/>
</dbReference>
<dbReference type="PANTHER" id="PTHR42866:SF1">
    <property type="entry name" value="SPORE COAT POLYSACCHARIDE BIOSYNTHESIS PROTEIN SPSF"/>
    <property type="match status" value="1"/>
</dbReference>
<reference evidence="1" key="1">
    <citation type="journal article" date="2020" name="mSystems">
        <title>Genome- and Community-Level Interaction Insights into Carbon Utilization and Element Cycling Functions of Hydrothermarchaeota in Hydrothermal Sediment.</title>
        <authorList>
            <person name="Zhou Z."/>
            <person name="Liu Y."/>
            <person name="Xu W."/>
            <person name="Pan J."/>
            <person name="Luo Z.H."/>
            <person name="Li M."/>
        </authorList>
    </citation>
    <scope>NUCLEOTIDE SEQUENCE [LARGE SCALE GENOMIC DNA]</scope>
    <source>
        <strain evidence="1">SpSt-479</strain>
    </source>
</reference>
<protein>
    <submittedName>
        <fullName evidence="1">Acylneuraminate cytidylyltransferase</fullName>
    </submittedName>
</protein>
<dbReference type="PANTHER" id="PTHR42866">
    <property type="entry name" value="3-DEOXY-MANNO-OCTULOSONATE CYTIDYLYLTRANSFERASE"/>
    <property type="match status" value="1"/>
</dbReference>
<keyword evidence="1" id="KW-0808">Transferase</keyword>
<proteinExistence type="predicted"/>